<name>A0A7W9TWZ8_9BURK</name>
<reference evidence="2 3" key="1">
    <citation type="submission" date="2020-08" db="EMBL/GenBank/DDBJ databases">
        <title>Above-ground endophytic microbial communities from plants in different locations in the United States.</title>
        <authorList>
            <person name="Frank C."/>
        </authorList>
    </citation>
    <scope>NUCLEOTIDE SEQUENCE [LARGE SCALE GENOMIC DNA]</scope>
    <source>
        <strain evidence="2 3">WP4_2_2</strain>
    </source>
</reference>
<keyword evidence="1" id="KW-0812">Transmembrane</keyword>
<accession>A0A7W9TWZ8</accession>
<proteinExistence type="predicted"/>
<evidence type="ECO:0000313" key="3">
    <source>
        <dbReference type="Proteomes" id="UP000571554"/>
    </source>
</evidence>
<keyword evidence="1" id="KW-0472">Membrane</keyword>
<keyword evidence="3" id="KW-1185">Reference proteome</keyword>
<dbReference type="Proteomes" id="UP000571554">
    <property type="component" value="Unassembled WGS sequence"/>
</dbReference>
<evidence type="ECO:0000256" key="1">
    <source>
        <dbReference type="SAM" id="Phobius"/>
    </source>
</evidence>
<comment type="caution">
    <text evidence="2">The sequence shown here is derived from an EMBL/GenBank/DDBJ whole genome shotgun (WGS) entry which is preliminary data.</text>
</comment>
<dbReference type="AlphaFoldDB" id="A0A7W9TWZ8"/>
<gene>
    <name evidence="2" type="ORF">F4827_001763</name>
</gene>
<feature type="transmembrane region" description="Helical" evidence="1">
    <location>
        <begin position="15"/>
        <end position="39"/>
    </location>
</feature>
<protein>
    <submittedName>
        <fullName evidence="2">Uncharacterized protein</fullName>
    </submittedName>
</protein>
<dbReference type="RefSeq" id="WP_183723754.1">
    <property type="nucleotide sequence ID" value="NZ_JACHBW010000004.1"/>
</dbReference>
<dbReference type="EMBL" id="JACHBW010000004">
    <property type="protein sequence ID" value="MBB6101915.1"/>
    <property type="molecule type" value="Genomic_DNA"/>
</dbReference>
<organism evidence="2 3">
    <name type="scientific">Paraburkholderia bannensis</name>
    <dbReference type="NCBI Taxonomy" id="765414"/>
    <lineage>
        <taxon>Bacteria</taxon>
        <taxon>Pseudomonadati</taxon>
        <taxon>Pseudomonadota</taxon>
        <taxon>Betaproteobacteria</taxon>
        <taxon>Burkholderiales</taxon>
        <taxon>Burkholderiaceae</taxon>
        <taxon>Paraburkholderia</taxon>
    </lineage>
</organism>
<keyword evidence="1" id="KW-1133">Transmembrane helix</keyword>
<evidence type="ECO:0000313" key="2">
    <source>
        <dbReference type="EMBL" id="MBB6101915.1"/>
    </source>
</evidence>
<sequence>MACDLMVCSVELSPAAFFAPVVFAIAIPPLAGNWTPFGITRRNGLRVIRVLPARKKQKQQKQTAENLRV</sequence>